<feature type="region of interest" description="Disordered" evidence="1">
    <location>
        <begin position="51"/>
        <end position="88"/>
    </location>
</feature>
<dbReference type="AlphaFoldDB" id="A0A542ZV42"/>
<comment type="caution">
    <text evidence="2">The sequence shown here is derived from an EMBL/GenBank/DDBJ whole genome shotgun (WGS) entry which is preliminary data.</text>
</comment>
<sequence length="246" mass="25586">MFNSTRRLETRRATAALRTASTRTVAVKTIAAIAAALVGLSLLAGCTSDPAESAATTAPAATAPAASEPAAGAQQAPPANQQDAAQSERPITREAIAALDAADIIEWLDPLPVSERPADLSVSIRPSQIVVSDSAGEATVPMPADEFYVSLAPYVNQNHDCYFHNLATCKGELANEAVRVVVTDQATGATVLDEQRTTYDNGFVGIWLPRGGKYDLVITAAAGSATAELSTADDDDLTCLTTLKLT</sequence>
<evidence type="ECO:0000313" key="3">
    <source>
        <dbReference type="Proteomes" id="UP000315389"/>
    </source>
</evidence>
<dbReference type="InterPro" id="IPR047808">
    <property type="entry name" value="CueP-like"/>
</dbReference>
<dbReference type="RefSeq" id="WP_142118845.1">
    <property type="nucleotide sequence ID" value="NZ_BAAASV010000003.1"/>
</dbReference>
<keyword evidence="3" id="KW-1185">Reference proteome</keyword>
<organism evidence="2 3">
    <name type="scientific">Rarobacter faecitabidus</name>
    <dbReference type="NCBI Taxonomy" id="13243"/>
    <lineage>
        <taxon>Bacteria</taxon>
        <taxon>Bacillati</taxon>
        <taxon>Actinomycetota</taxon>
        <taxon>Actinomycetes</taxon>
        <taxon>Micrococcales</taxon>
        <taxon>Rarobacteraceae</taxon>
        <taxon>Rarobacter</taxon>
    </lineage>
</organism>
<proteinExistence type="predicted"/>
<accession>A0A542ZV42</accession>
<dbReference type="Gene3D" id="2.60.40.3700">
    <property type="match status" value="1"/>
</dbReference>
<dbReference type="Proteomes" id="UP000315389">
    <property type="component" value="Unassembled WGS sequence"/>
</dbReference>
<evidence type="ECO:0000313" key="2">
    <source>
        <dbReference type="EMBL" id="TQL64126.1"/>
    </source>
</evidence>
<dbReference type="OrthoDB" id="73040at2"/>
<reference evidence="2 3" key="1">
    <citation type="submission" date="2019-06" db="EMBL/GenBank/DDBJ databases">
        <title>Sequencing the genomes of 1000 actinobacteria strains.</title>
        <authorList>
            <person name="Klenk H.-P."/>
        </authorList>
    </citation>
    <scope>NUCLEOTIDE SEQUENCE [LARGE SCALE GENOMIC DNA]</scope>
    <source>
        <strain evidence="2 3">DSM 4813</strain>
    </source>
</reference>
<name>A0A542ZV42_RARFA</name>
<gene>
    <name evidence="2" type="ORF">FB461_0617</name>
</gene>
<feature type="compositionally biased region" description="Low complexity" evidence="1">
    <location>
        <begin position="51"/>
        <end position="87"/>
    </location>
</feature>
<dbReference type="NCBIfam" id="NF038094">
    <property type="entry name" value="CueP_fam"/>
    <property type="match status" value="1"/>
</dbReference>
<protein>
    <submittedName>
        <fullName evidence="2">Uncharacterized protein</fullName>
    </submittedName>
</protein>
<evidence type="ECO:0000256" key="1">
    <source>
        <dbReference type="SAM" id="MobiDB-lite"/>
    </source>
</evidence>
<dbReference type="EMBL" id="VFOS01000001">
    <property type="protein sequence ID" value="TQL64126.1"/>
    <property type="molecule type" value="Genomic_DNA"/>
</dbReference>
<dbReference type="Pfam" id="PF21172">
    <property type="entry name" value="CueP"/>
    <property type="match status" value="1"/>
</dbReference>